<dbReference type="EMBL" id="MN509464">
    <property type="protein sequence ID" value="QHO64190.1"/>
    <property type="molecule type" value="Genomic_DNA"/>
</dbReference>
<dbReference type="PANTHER" id="PTHR12815">
    <property type="entry name" value="SORTING AND ASSEMBLY MACHINERY SAMM50 PROTEIN FAMILY MEMBER"/>
    <property type="match status" value="1"/>
</dbReference>
<dbReference type="PANTHER" id="PTHR12815:SF18">
    <property type="entry name" value="SORTING AND ASSEMBLY MACHINERY COMPONENT 50 HOMOLOG"/>
    <property type="match status" value="1"/>
</dbReference>
<evidence type="ECO:0000256" key="1">
    <source>
        <dbReference type="ARBA" id="ARBA00022452"/>
    </source>
</evidence>
<dbReference type="AlphaFoldDB" id="A0A6B9VQH1"/>
<protein>
    <submittedName>
        <fullName evidence="3">Uncharacterized protein</fullName>
    </submittedName>
</protein>
<organism evidence="3">
    <name type="scientific">Lympha mucosa</name>
    <dbReference type="NCBI Taxonomy" id="2045360"/>
    <lineage>
        <taxon>Eukaryota</taxon>
        <taxon>Rhodophyta</taxon>
        <taxon>Florideophyceae</taxon>
        <taxon>Nemaliophycidae</taxon>
        <taxon>Batrachospermales</taxon>
        <taxon>Batrachospermaceae</taxon>
        <taxon>Lympha</taxon>
    </lineage>
</organism>
<dbReference type="InterPro" id="IPR039910">
    <property type="entry name" value="D15-like"/>
</dbReference>
<reference evidence="3" key="1">
    <citation type="journal article" date="2020" name="J. Phycol.">
        <title>Relative expression analysis of light-harvesting genes in the freshwater alga Lympha mucosa (Batrachospermales, Rhodophyta).</title>
        <authorList>
            <person name="Evans J.R."/>
            <person name="Vis M.L."/>
        </authorList>
    </citation>
    <scope>NUCLEOTIDE SEQUENCE</scope>
</reference>
<geneLocation type="plastid" evidence="3"/>
<keyword evidence="3" id="KW-0934">Plastid</keyword>
<keyword evidence="1" id="KW-1134">Transmembrane beta strand</keyword>
<accession>A0A6B9VQH1</accession>
<keyword evidence="2" id="KW-0812">Transmembrane</keyword>
<keyword evidence="1" id="KW-0472">Membrane</keyword>
<dbReference type="Gene3D" id="2.40.160.50">
    <property type="entry name" value="membrane protein fhac: a member of the omp85/tpsb transporter family"/>
    <property type="match status" value="1"/>
</dbReference>
<gene>
    <name evidence="3" type="primary">orf106</name>
</gene>
<evidence type="ECO:0000313" key="3">
    <source>
        <dbReference type="EMBL" id="QHO64190.1"/>
    </source>
</evidence>
<dbReference type="Gene3D" id="3.10.20.310">
    <property type="entry name" value="membrane protein fhac"/>
    <property type="match status" value="1"/>
</dbReference>
<proteinExistence type="predicted"/>
<name>A0A6B9VQH1_9FLOR</name>
<sequence length="774" mass="92474">MYMFIINKFRIAGWIITSLLLRYCFTREIKVINFSIVNNYININQLTSNRYTSFNLVSVQPINISSEIIINGLNNLTIKKKLKTFFKITTNSNIYITKQQIKYLINKLKLSGFFEYVSFNIYYLGTHQVVVIDLVANPILNKVYIIDYENKLITDSYLLFLFRSQLGYPKSFAKIRYSINQMIKWYNLRGYKWIQINLEHNNHNSNNLIFKINEGKINKIEIVNCIKKNEPIINGGLNISSNLIVTILNIKLNKALNIKSLEDGIFNLKLKKIVSQCHYNIIPNNDNENSITLLIKIKIFNKKSIYLFANKIIIPPNLLQSLELLIEYTLDYFLFNNALAHSIFTNTTNILFDNIFLSQIYYHNLQVYTNMSKYDDRPYKLLNKPCVSFLQEMYEWYLTPLIFIVNDNFGFRHYISNINNINQTHIFDLQFTPLGIYLNFQYENPFINIFGYSFNLFKCSIFQQTYTHFQNKFPILLHQINNQCFSYKNAVFYQKGIKIELYNEHGTRFLCREELSVRKISKQYVLLYNYLSWQKLDHLIDPCFMNNLYSNFKQVCVKNIQHFLCFNFRLIYNKNHFFYYQFQKLKFVLESIHFIPTIANKYNNFFNKYLNYSHNFKFKVTKSSILKLFSAPLNKQIFISTIEMITSLGSKYHFPFSEVFFLMGPDRIRGYKEQLLYLPNLKLLVINLEYHLFFLNDNSMFIFMDYIYDINYLKNYNTMGILYNLYDINQFGYKLGYGLGMQIQTPIKQIPPLRLEYGFNMHNNSCFHLRINKY</sequence>
<evidence type="ECO:0000256" key="2">
    <source>
        <dbReference type="ARBA" id="ARBA00022692"/>
    </source>
</evidence>